<keyword evidence="3" id="KW-1185">Reference proteome</keyword>
<dbReference type="EMBL" id="PGEZ01000001">
    <property type="protein sequence ID" value="PJJ57482.1"/>
    <property type="molecule type" value="Genomic_DNA"/>
</dbReference>
<sequence length="146" mass="14771">MTRSRDQRRRRTTVLAGLVLLAAVSLGACGSEDDEPTSQDAYCDAAADLRSSVDALTNLDLVGEGTNGLESAVDAVGEDVSTLKDTAGDAASDEVDALSDSIDDLKSAIGDAGDQLSSESVSAVSDAVSSVATSAQAVEDTLTDCP</sequence>
<dbReference type="Proteomes" id="UP000230842">
    <property type="component" value="Unassembled WGS sequence"/>
</dbReference>
<evidence type="ECO:0000313" key="3">
    <source>
        <dbReference type="Proteomes" id="UP000230842"/>
    </source>
</evidence>
<proteinExistence type="predicted"/>
<name>A0A2M9BHR6_9ACTN</name>
<keyword evidence="1" id="KW-0732">Signal</keyword>
<evidence type="ECO:0000313" key="2">
    <source>
        <dbReference type="EMBL" id="PJJ57482.1"/>
    </source>
</evidence>
<dbReference type="AlphaFoldDB" id="A0A2M9BHR6"/>
<feature type="signal peptide" evidence="1">
    <location>
        <begin position="1"/>
        <end position="30"/>
    </location>
</feature>
<evidence type="ECO:0008006" key="4">
    <source>
        <dbReference type="Google" id="ProtNLM"/>
    </source>
</evidence>
<organism evidence="2 3">
    <name type="scientific">Mumia flava</name>
    <dbReference type="NCBI Taxonomy" id="1348852"/>
    <lineage>
        <taxon>Bacteria</taxon>
        <taxon>Bacillati</taxon>
        <taxon>Actinomycetota</taxon>
        <taxon>Actinomycetes</taxon>
        <taxon>Propionibacteriales</taxon>
        <taxon>Nocardioidaceae</taxon>
        <taxon>Mumia</taxon>
    </lineage>
</organism>
<dbReference type="PROSITE" id="PS51257">
    <property type="entry name" value="PROKAR_LIPOPROTEIN"/>
    <property type="match status" value="1"/>
</dbReference>
<protein>
    <recommendedName>
        <fullName evidence="4">X-X-X-Leu-X-X-Gly heptad repeat protein</fullName>
    </recommendedName>
</protein>
<evidence type="ECO:0000256" key="1">
    <source>
        <dbReference type="SAM" id="SignalP"/>
    </source>
</evidence>
<reference evidence="2 3" key="1">
    <citation type="submission" date="2017-11" db="EMBL/GenBank/DDBJ databases">
        <title>Genomic Encyclopedia of Archaeal and Bacterial Type Strains, Phase II (KMG-II): From Individual Species to Whole Genera.</title>
        <authorList>
            <person name="Goeker M."/>
        </authorList>
    </citation>
    <scope>NUCLEOTIDE SEQUENCE [LARGE SCALE GENOMIC DNA]</scope>
    <source>
        <strain evidence="2 3">DSM 27763</strain>
    </source>
</reference>
<dbReference type="RefSeq" id="WP_157805114.1">
    <property type="nucleotide sequence ID" value="NZ_PGEZ01000001.1"/>
</dbReference>
<gene>
    <name evidence="2" type="ORF">CLV56_1714</name>
</gene>
<comment type="caution">
    <text evidence="2">The sequence shown here is derived from an EMBL/GenBank/DDBJ whole genome shotgun (WGS) entry which is preliminary data.</text>
</comment>
<feature type="chain" id="PRO_5038860278" description="X-X-X-Leu-X-X-Gly heptad repeat protein" evidence="1">
    <location>
        <begin position="31"/>
        <end position="146"/>
    </location>
</feature>
<dbReference type="Gene3D" id="1.20.120.20">
    <property type="entry name" value="Apolipoprotein"/>
    <property type="match status" value="1"/>
</dbReference>
<accession>A0A2M9BHR6</accession>